<evidence type="ECO:0000313" key="2">
    <source>
        <dbReference type="EMBL" id="VAX08082.1"/>
    </source>
</evidence>
<proteinExistence type="predicted"/>
<dbReference type="AlphaFoldDB" id="A0A3B1AWF4"/>
<gene>
    <name evidence="2" type="ORF">MNBD_ALPHA03-1044</name>
</gene>
<name>A0A3B1AWF4_9ZZZZ</name>
<dbReference type="EMBL" id="UOFW01000233">
    <property type="protein sequence ID" value="VAX08082.1"/>
    <property type="molecule type" value="Genomic_DNA"/>
</dbReference>
<evidence type="ECO:0000256" key="1">
    <source>
        <dbReference type="SAM" id="MobiDB-lite"/>
    </source>
</evidence>
<organism evidence="2">
    <name type="scientific">hydrothermal vent metagenome</name>
    <dbReference type="NCBI Taxonomy" id="652676"/>
    <lineage>
        <taxon>unclassified sequences</taxon>
        <taxon>metagenomes</taxon>
        <taxon>ecological metagenomes</taxon>
    </lineage>
</organism>
<dbReference type="CDD" id="cd00085">
    <property type="entry name" value="HNHc"/>
    <property type="match status" value="1"/>
</dbReference>
<feature type="region of interest" description="Disordered" evidence="1">
    <location>
        <begin position="1"/>
        <end position="23"/>
    </location>
</feature>
<reference evidence="2" key="1">
    <citation type="submission" date="2018-06" db="EMBL/GenBank/DDBJ databases">
        <authorList>
            <person name="Zhirakovskaya E."/>
        </authorList>
    </citation>
    <scope>NUCLEOTIDE SEQUENCE</scope>
</reference>
<dbReference type="InterPro" id="IPR003615">
    <property type="entry name" value="HNH_nuc"/>
</dbReference>
<sequence>PDKKTQQPPEKETLDEAPQTRKIPKTLLDDIVNEANRVASAGGEITDAQKTVLRQNLPVIQRRSAFQNQVIRKEFKRDQISHITEWERMTERTWPSKATPHHIIPLESGGANAWWNLMPTNGKLPNHSLPDILVRLQVLELGLA</sequence>
<feature type="compositionally biased region" description="Basic and acidic residues" evidence="1">
    <location>
        <begin position="1"/>
        <end position="14"/>
    </location>
</feature>
<accession>A0A3B1AWF4</accession>
<feature type="non-terminal residue" evidence="2">
    <location>
        <position position="1"/>
    </location>
</feature>
<evidence type="ECO:0008006" key="3">
    <source>
        <dbReference type="Google" id="ProtNLM"/>
    </source>
</evidence>
<protein>
    <recommendedName>
        <fullName evidence="3">HNH endonuclease</fullName>
    </recommendedName>
</protein>